<dbReference type="PANTHER" id="PTHR12169">
    <property type="entry name" value="ATPASE N2B"/>
    <property type="match status" value="1"/>
</dbReference>
<dbReference type="OrthoDB" id="548867at2759"/>
<proteinExistence type="inferred from homology"/>
<protein>
    <submittedName>
        <fullName evidence="5">AFG1-like ATPase</fullName>
    </submittedName>
</protein>
<evidence type="ECO:0000256" key="3">
    <source>
        <dbReference type="ARBA" id="ARBA00022840"/>
    </source>
</evidence>
<feature type="region of interest" description="Disordered" evidence="4">
    <location>
        <begin position="44"/>
        <end position="77"/>
    </location>
</feature>
<dbReference type="InterPro" id="IPR005654">
    <property type="entry name" value="ATPase_AFG1-like"/>
</dbReference>
<dbReference type="GO" id="GO:0005524">
    <property type="term" value="F:ATP binding"/>
    <property type="evidence" value="ECO:0007669"/>
    <property type="project" value="UniProtKB-KW"/>
</dbReference>
<dbReference type="AlphaFoldDB" id="A0A9N8HY42"/>
<evidence type="ECO:0000313" key="5">
    <source>
        <dbReference type="EMBL" id="CAB9530066.1"/>
    </source>
</evidence>
<dbReference type="PANTHER" id="PTHR12169:SF29">
    <property type="entry name" value="AFG1-LIKE ATPASE FAMILY PROTEIN"/>
    <property type="match status" value="1"/>
</dbReference>
<keyword evidence="6" id="KW-1185">Reference proteome</keyword>
<organism evidence="5 6">
    <name type="scientific">Seminavis robusta</name>
    <dbReference type="NCBI Taxonomy" id="568900"/>
    <lineage>
        <taxon>Eukaryota</taxon>
        <taxon>Sar</taxon>
        <taxon>Stramenopiles</taxon>
        <taxon>Ochrophyta</taxon>
        <taxon>Bacillariophyta</taxon>
        <taxon>Bacillariophyceae</taxon>
        <taxon>Bacillariophycidae</taxon>
        <taxon>Naviculales</taxon>
        <taxon>Naviculaceae</taxon>
        <taxon>Seminavis</taxon>
    </lineage>
</organism>
<name>A0A9N8HY42_9STRA</name>
<dbReference type="Pfam" id="PF03969">
    <property type="entry name" value="AFG1_ATPase"/>
    <property type="match status" value="1"/>
</dbReference>
<gene>
    <name evidence="5" type="ORF">SEMRO_2730_G335730.1</name>
</gene>
<dbReference type="SUPFAM" id="SSF52540">
    <property type="entry name" value="P-loop containing nucleoside triphosphate hydrolases"/>
    <property type="match status" value="1"/>
</dbReference>
<dbReference type="InterPro" id="IPR027417">
    <property type="entry name" value="P-loop_NTPase"/>
</dbReference>
<dbReference type="GO" id="GO:0016887">
    <property type="term" value="F:ATP hydrolysis activity"/>
    <property type="evidence" value="ECO:0007669"/>
    <property type="project" value="InterPro"/>
</dbReference>
<keyword evidence="2" id="KW-0547">Nucleotide-binding</keyword>
<evidence type="ECO:0000256" key="4">
    <source>
        <dbReference type="SAM" id="MobiDB-lite"/>
    </source>
</evidence>
<evidence type="ECO:0000256" key="1">
    <source>
        <dbReference type="ARBA" id="ARBA00010322"/>
    </source>
</evidence>
<sequence>MRSRVTPQVGLLVEICKKDLCRGSRRWLHRNALLPSRHLPSRHLRRNAVRPLSSAQGRPTNLVGDSGDQDNDKSADLRPITSFVKKQMEQGKLRQDREQLDLARKLDDLRTAVAKTDSRVIPDHQLVVDMFWDAKPKGLLARAQKLIQSQIWFSRTRESPKGVYIHGSVGVGKSFLMDLLASELMRDNHENGICCQRRKIRRSHFHEFMLDVHDRIHKHKQKRPKEDPLPSVALSLAKEARILCLDEFQVTDIADAMILQRLFGMLWMEEQLDLFERKDIGMVVVATSNRAPEALYEGGLNRAPFLPFIETLKRHMDVVEMHGSNDYRRDNNNHQTNDTQQSYFWPATSSETRQALQDVFAAAADSHDGIVRVHDEDITLPVRMGRHVRVPKSNNVCAWFDFEDLCGAPLGAADYLAICERFPVLIVDHVPQLNASRFNEARRFVTLVDAIYESRTRLILAAQVPLEDLLLHFDATVESNDGDEEIAVAGVGQNATSTVEEEQIMFVKGQGGSSSSASTTYLRSKEGEMVEWSATGRIGVSLAQLSAVRDVSFSFLRAESRLVEMNNGRWGRS</sequence>
<comment type="caution">
    <text evidence="5">The sequence shown here is derived from an EMBL/GenBank/DDBJ whole genome shotgun (WGS) entry which is preliminary data.</text>
</comment>
<dbReference type="Gene3D" id="3.40.50.300">
    <property type="entry name" value="P-loop containing nucleotide triphosphate hydrolases"/>
    <property type="match status" value="1"/>
</dbReference>
<evidence type="ECO:0000313" key="6">
    <source>
        <dbReference type="Proteomes" id="UP001153069"/>
    </source>
</evidence>
<reference evidence="5" key="1">
    <citation type="submission" date="2020-06" db="EMBL/GenBank/DDBJ databases">
        <authorList>
            <consortium name="Plant Systems Biology data submission"/>
        </authorList>
    </citation>
    <scope>NUCLEOTIDE SEQUENCE</scope>
    <source>
        <strain evidence="5">D6</strain>
    </source>
</reference>
<comment type="similarity">
    <text evidence="1">Belongs to the AFG1 ATPase family.</text>
</comment>
<dbReference type="EMBL" id="CAICTM010002728">
    <property type="protein sequence ID" value="CAB9530066.1"/>
    <property type="molecule type" value="Genomic_DNA"/>
</dbReference>
<evidence type="ECO:0000256" key="2">
    <source>
        <dbReference type="ARBA" id="ARBA00022741"/>
    </source>
</evidence>
<accession>A0A9N8HY42</accession>
<dbReference type="Proteomes" id="UP001153069">
    <property type="component" value="Unassembled WGS sequence"/>
</dbReference>
<keyword evidence="3" id="KW-0067">ATP-binding</keyword>
<dbReference type="GO" id="GO:0005739">
    <property type="term" value="C:mitochondrion"/>
    <property type="evidence" value="ECO:0007669"/>
    <property type="project" value="TreeGrafter"/>
</dbReference>
<dbReference type="NCBIfam" id="NF040713">
    <property type="entry name" value="ZapE"/>
    <property type="match status" value="1"/>
</dbReference>